<dbReference type="Proteomes" id="UP001271007">
    <property type="component" value="Unassembled WGS sequence"/>
</dbReference>
<comment type="caution">
    <text evidence="7">The sequence shown here is derived from an EMBL/GenBank/DDBJ whole genome shotgun (WGS) entry which is preliminary data.</text>
</comment>
<dbReference type="AlphaFoldDB" id="A0AAJ0G916"/>
<evidence type="ECO:0000313" key="8">
    <source>
        <dbReference type="Proteomes" id="UP001271007"/>
    </source>
</evidence>
<dbReference type="SUPFAM" id="SSF49899">
    <property type="entry name" value="Concanavalin A-like lectins/glucanases"/>
    <property type="match status" value="1"/>
</dbReference>
<keyword evidence="5" id="KW-0732">Signal</keyword>
<evidence type="ECO:0000256" key="1">
    <source>
        <dbReference type="ARBA" id="ARBA00009865"/>
    </source>
</evidence>
<dbReference type="GO" id="GO:0004553">
    <property type="term" value="F:hydrolase activity, hydrolyzing O-glycosyl compounds"/>
    <property type="evidence" value="ECO:0007669"/>
    <property type="project" value="InterPro"/>
</dbReference>
<evidence type="ECO:0000256" key="4">
    <source>
        <dbReference type="RuleBase" id="RU361187"/>
    </source>
</evidence>
<dbReference type="GO" id="GO:0005975">
    <property type="term" value="P:carbohydrate metabolic process"/>
    <property type="evidence" value="ECO:0007669"/>
    <property type="project" value="InterPro"/>
</dbReference>
<dbReference type="EMBL" id="JAWDJX010000018">
    <property type="protein sequence ID" value="KAK3052928.1"/>
    <property type="molecule type" value="Genomic_DNA"/>
</dbReference>
<dbReference type="InterPro" id="IPR023296">
    <property type="entry name" value="Glyco_hydro_beta-prop_sf"/>
</dbReference>
<feature type="chain" id="PRO_5042590272" description="Beta-xylosidase C-terminal Concanavalin A-like domain-containing protein" evidence="5">
    <location>
        <begin position="21"/>
        <end position="517"/>
    </location>
</feature>
<proteinExistence type="inferred from homology"/>
<organism evidence="7 8">
    <name type="scientific">Extremus antarcticus</name>
    <dbReference type="NCBI Taxonomy" id="702011"/>
    <lineage>
        <taxon>Eukaryota</taxon>
        <taxon>Fungi</taxon>
        <taxon>Dikarya</taxon>
        <taxon>Ascomycota</taxon>
        <taxon>Pezizomycotina</taxon>
        <taxon>Dothideomycetes</taxon>
        <taxon>Dothideomycetidae</taxon>
        <taxon>Mycosphaerellales</taxon>
        <taxon>Extremaceae</taxon>
        <taxon>Extremus</taxon>
    </lineage>
</organism>
<evidence type="ECO:0000256" key="3">
    <source>
        <dbReference type="ARBA" id="ARBA00023295"/>
    </source>
</evidence>
<protein>
    <recommendedName>
        <fullName evidence="6">Beta-xylosidase C-terminal Concanavalin A-like domain-containing protein</fullName>
    </recommendedName>
</protein>
<dbReference type="SUPFAM" id="SSF75005">
    <property type="entry name" value="Arabinanase/levansucrase/invertase"/>
    <property type="match status" value="1"/>
</dbReference>
<dbReference type="InterPro" id="IPR006710">
    <property type="entry name" value="Glyco_hydro_43"/>
</dbReference>
<keyword evidence="8" id="KW-1185">Reference proteome</keyword>
<keyword evidence="2 4" id="KW-0378">Hydrolase</keyword>
<dbReference type="CDD" id="cd09001">
    <property type="entry name" value="GH43_FsAxh1-like"/>
    <property type="match status" value="1"/>
</dbReference>
<feature type="domain" description="Beta-xylosidase C-terminal Concanavalin A-like" evidence="6">
    <location>
        <begin position="318"/>
        <end position="513"/>
    </location>
</feature>
<accession>A0AAJ0G916</accession>
<evidence type="ECO:0000256" key="2">
    <source>
        <dbReference type="ARBA" id="ARBA00022801"/>
    </source>
</evidence>
<dbReference type="PANTHER" id="PTHR42812:SF15">
    <property type="entry name" value="HYDROLASE, PUTATIVE (AFU_ORTHOLOGUE AFUA_2G00930)-RELATED"/>
    <property type="match status" value="1"/>
</dbReference>
<dbReference type="Gene3D" id="2.115.10.20">
    <property type="entry name" value="Glycosyl hydrolase domain, family 43"/>
    <property type="match status" value="1"/>
</dbReference>
<dbReference type="Gene3D" id="2.60.120.200">
    <property type="match status" value="1"/>
</dbReference>
<comment type="similarity">
    <text evidence="1 4">Belongs to the glycosyl hydrolase 43 family.</text>
</comment>
<evidence type="ECO:0000313" key="7">
    <source>
        <dbReference type="EMBL" id="KAK3052928.1"/>
    </source>
</evidence>
<gene>
    <name evidence="7" type="ORF">LTR09_005992</name>
</gene>
<dbReference type="PANTHER" id="PTHR42812">
    <property type="entry name" value="BETA-XYLOSIDASE"/>
    <property type="match status" value="1"/>
</dbReference>
<reference evidence="7" key="1">
    <citation type="submission" date="2023-04" db="EMBL/GenBank/DDBJ databases">
        <title>Black Yeasts Isolated from many extreme environments.</title>
        <authorList>
            <person name="Coleine C."/>
            <person name="Stajich J.E."/>
            <person name="Selbmann L."/>
        </authorList>
    </citation>
    <scope>NUCLEOTIDE SEQUENCE</scope>
    <source>
        <strain evidence="7">CCFEE 5312</strain>
    </source>
</reference>
<dbReference type="Pfam" id="PF04616">
    <property type="entry name" value="Glyco_hydro_43"/>
    <property type="match status" value="1"/>
</dbReference>
<keyword evidence="3 4" id="KW-0326">Glycosidase</keyword>
<evidence type="ECO:0000259" key="6">
    <source>
        <dbReference type="Pfam" id="PF17851"/>
    </source>
</evidence>
<dbReference type="InterPro" id="IPR013320">
    <property type="entry name" value="ConA-like_dom_sf"/>
</dbReference>
<sequence>MRSITMSSGLIALLLGSVTAVKRPTYTNPVLWNDLADLNVFRVNDTYYYSASTMAFSPGAPILRSGDLVNWEYIGHSVPRLDFGDPASYSLEDGKQAYVRGIWASSMRYRPSDDTWYWIGCVDFKNTYIYTASDPTGEWSLASTIDTCYYDCGLLFDDDDNIFVAYGNTNISVAQLNNDLTQQQTVSVYNGTFYVEGSRLYQIDGTYYILNTQPANAEWTLKSSGSVFGPYEQKVFVENPESSIPGPGNPHQGGIVDTPDGRWYYMAFDDAYPGGRVPMLAPMHFDADGWPALKSDKGFSGNYRYPSKPVPVPGVTGKDTFSGLKLSPQYEWNHNPVSSAYSFAADGGLILNTATVTKALFHAQNTFTKRILGPSSSGTLELDISNMAAGDRAGLALFRDNMAYISYQDHKISLWRNLSLGAGWETISDGFVEDSVRVKKKRTSLWFRLHANIAPESDKLGTFSYSLEGNTFQQLGTPYEMNTTYYFFIGHRWGIFNFATEELGGSVTVKSFEQVAE</sequence>
<dbReference type="InterPro" id="IPR051795">
    <property type="entry name" value="Glycosyl_Hydrlase_43"/>
</dbReference>
<dbReference type="InterPro" id="IPR041542">
    <property type="entry name" value="GH43_C2"/>
</dbReference>
<evidence type="ECO:0000256" key="5">
    <source>
        <dbReference type="SAM" id="SignalP"/>
    </source>
</evidence>
<dbReference type="Pfam" id="PF17851">
    <property type="entry name" value="GH43_C2"/>
    <property type="match status" value="1"/>
</dbReference>
<feature type="signal peptide" evidence="5">
    <location>
        <begin position="1"/>
        <end position="20"/>
    </location>
</feature>
<name>A0AAJ0G916_9PEZI</name>